<dbReference type="AlphaFoldDB" id="A0A8A0RJS3"/>
<organism evidence="2 3">
    <name type="scientific">Koleobacter methoxysyntrophicus</name>
    <dbReference type="NCBI Taxonomy" id="2751313"/>
    <lineage>
        <taxon>Bacteria</taxon>
        <taxon>Bacillati</taxon>
        <taxon>Bacillota</taxon>
        <taxon>Clostridia</taxon>
        <taxon>Koleobacterales</taxon>
        <taxon>Koleobacteraceae</taxon>
        <taxon>Koleobacter</taxon>
    </lineage>
</organism>
<gene>
    <name evidence="2" type="ORF">H0A61_00105</name>
</gene>
<sequence>MCVVKKVYTFPKAVSISSSTCFIGLSLILMHPKAIEEAFISSKDYILCSGYGQVQLKKWQIPERLLIWLEAMDGEEPNSRVSGAWRRSERQAEGCHL</sequence>
<reference evidence="2" key="1">
    <citation type="submission" date="2020-07" db="EMBL/GenBank/DDBJ databases">
        <title>Koleobacter methoxysyntrophicus gen. nov., sp. nov., a novel anaerobic bacterium isolated from deep subsurface oil field and proposal of Koleobacterales ord. nov. in the phylum Firmicutes.</title>
        <authorList>
            <person name="Sakamoto S."/>
            <person name="Tamaki H."/>
        </authorList>
    </citation>
    <scope>NUCLEOTIDE SEQUENCE</scope>
    <source>
        <strain evidence="2">NRmbB1</strain>
    </source>
</reference>
<proteinExistence type="predicted"/>
<evidence type="ECO:0000313" key="3">
    <source>
        <dbReference type="Proteomes" id="UP000662904"/>
    </source>
</evidence>
<accession>A0A8A0RJS3</accession>
<feature type="region of interest" description="Disordered" evidence="1">
    <location>
        <begin position="77"/>
        <end position="97"/>
    </location>
</feature>
<name>A0A8A0RJS3_9FIRM</name>
<dbReference type="EMBL" id="CP059066">
    <property type="protein sequence ID" value="QSQ07789.1"/>
    <property type="molecule type" value="Genomic_DNA"/>
</dbReference>
<protein>
    <submittedName>
        <fullName evidence="2">Uncharacterized protein</fullName>
    </submittedName>
</protein>
<dbReference type="KEGG" id="kme:H0A61_00105"/>
<keyword evidence="3" id="KW-1185">Reference proteome</keyword>
<dbReference type="Proteomes" id="UP000662904">
    <property type="component" value="Chromosome"/>
</dbReference>
<feature type="compositionally biased region" description="Basic and acidic residues" evidence="1">
    <location>
        <begin position="86"/>
        <end position="97"/>
    </location>
</feature>
<evidence type="ECO:0000256" key="1">
    <source>
        <dbReference type="SAM" id="MobiDB-lite"/>
    </source>
</evidence>
<evidence type="ECO:0000313" key="2">
    <source>
        <dbReference type="EMBL" id="QSQ07789.1"/>
    </source>
</evidence>